<feature type="domain" description="Amidohydrolase 3" evidence="1">
    <location>
        <begin position="3"/>
        <end position="78"/>
    </location>
</feature>
<evidence type="ECO:0000259" key="1">
    <source>
        <dbReference type="Pfam" id="PF07969"/>
    </source>
</evidence>
<proteinExistence type="predicted"/>
<name>A0A381WLF5_9ZZZZ</name>
<reference evidence="2" key="1">
    <citation type="submission" date="2018-05" db="EMBL/GenBank/DDBJ databases">
        <authorList>
            <person name="Lanie J.A."/>
            <person name="Ng W.-L."/>
            <person name="Kazmierczak K.M."/>
            <person name="Andrzejewski T.M."/>
            <person name="Davidsen T.M."/>
            <person name="Wayne K.J."/>
            <person name="Tettelin H."/>
            <person name="Glass J.I."/>
            <person name="Rusch D."/>
            <person name="Podicherti R."/>
            <person name="Tsui H.-C.T."/>
            <person name="Winkler M.E."/>
        </authorList>
    </citation>
    <scope>NUCLEOTIDE SEQUENCE</scope>
</reference>
<dbReference type="AlphaFoldDB" id="A0A381WLF5"/>
<accession>A0A381WLF5</accession>
<gene>
    <name evidence="2" type="ORF">METZ01_LOCUS106179</name>
</gene>
<dbReference type="InterPro" id="IPR013108">
    <property type="entry name" value="Amidohydro_3"/>
</dbReference>
<dbReference type="Gene3D" id="2.30.40.10">
    <property type="entry name" value="Urease, subunit C, domain 1"/>
    <property type="match status" value="1"/>
</dbReference>
<dbReference type="EMBL" id="UINC01012179">
    <property type="protein sequence ID" value="SVA53325.1"/>
    <property type="molecule type" value="Genomic_DNA"/>
</dbReference>
<sequence length="103" mass="11677">MGKYVRDEKVIPLHEAIYRLSGLPATNLKIRHRGFLREGYYADVVVFDPATIQDHATFEKPHQYSTGVYHVFVNGEQVLKDGEHTGVTPGRVVRGPGWTGWKN</sequence>
<protein>
    <recommendedName>
        <fullName evidence="1">Amidohydrolase 3 domain-containing protein</fullName>
    </recommendedName>
</protein>
<dbReference type="Gene3D" id="3.20.20.140">
    <property type="entry name" value="Metal-dependent hydrolases"/>
    <property type="match status" value="1"/>
</dbReference>
<dbReference type="InterPro" id="IPR011059">
    <property type="entry name" value="Metal-dep_hydrolase_composite"/>
</dbReference>
<dbReference type="SUPFAM" id="SSF51338">
    <property type="entry name" value="Composite domain of metallo-dependent hydrolases"/>
    <property type="match status" value="1"/>
</dbReference>
<evidence type="ECO:0000313" key="2">
    <source>
        <dbReference type="EMBL" id="SVA53325.1"/>
    </source>
</evidence>
<organism evidence="2">
    <name type="scientific">marine metagenome</name>
    <dbReference type="NCBI Taxonomy" id="408172"/>
    <lineage>
        <taxon>unclassified sequences</taxon>
        <taxon>metagenomes</taxon>
        <taxon>ecological metagenomes</taxon>
    </lineage>
</organism>
<dbReference type="GO" id="GO:0016810">
    <property type="term" value="F:hydrolase activity, acting on carbon-nitrogen (but not peptide) bonds"/>
    <property type="evidence" value="ECO:0007669"/>
    <property type="project" value="InterPro"/>
</dbReference>
<dbReference type="Pfam" id="PF07969">
    <property type="entry name" value="Amidohydro_3"/>
    <property type="match status" value="1"/>
</dbReference>